<dbReference type="PANTHER" id="PTHR34477">
    <property type="entry name" value="UPF0213 PROTEIN YHBQ"/>
    <property type="match status" value="1"/>
</dbReference>
<evidence type="ECO:0000313" key="3">
    <source>
        <dbReference type="EMBL" id="OIP71470.1"/>
    </source>
</evidence>
<evidence type="ECO:0000256" key="1">
    <source>
        <dbReference type="ARBA" id="ARBA00007435"/>
    </source>
</evidence>
<name>A0A1J5GUK3_9BACT</name>
<accession>A0A2M7K6L2</accession>
<organism evidence="3 7">
    <name type="scientific">Candidatus Infernicultor aquiphilus</name>
    <dbReference type="NCBI Taxonomy" id="1805029"/>
    <lineage>
        <taxon>Bacteria</taxon>
        <taxon>Pseudomonadati</taxon>
        <taxon>Atribacterota</taxon>
        <taxon>Candidatus Phoenicimicrobiia</taxon>
        <taxon>Candidatus Pheonicimicrobiales</taxon>
        <taxon>Candidatus Phoenicimicrobiaceae</taxon>
        <taxon>Candidatus Infernicultor</taxon>
    </lineage>
</organism>
<evidence type="ECO:0000313" key="6">
    <source>
        <dbReference type="EMBL" id="PJB57341.1"/>
    </source>
</evidence>
<dbReference type="Proteomes" id="UP000228560">
    <property type="component" value="Unassembled WGS sequence"/>
</dbReference>
<dbReference type="SUPFAM" id="SSF82771">
    <property type="entry name" value="GIY-YIG endonuclease"/>
    <property type="match status" value="1"/>
</dbReference>
<evidence type="ECO:0000313" key="8">
    <source>
        <dbReference type="Proteomes" id="UP000228560"/>
    </source>
</evidence>
<evidence type="ECO:0000313" key="5">
    <source>
        <dbReference type="EMBL" id="PIY32925.1"/>
    </source>
</evidence>
<evidence type="ECO:0000313" key="7">
    <source>
        <dbReference type="Proteomes" id="UP000182763"/>
    </source>
</evidence>
<reference evidence="4" key="3">
    <citation type="submission" date="2017-09" db="EMBL/GenBank/DDBJ databases">
        <title>Depth-based differentiation of microbial function through sediment-hosted aquifers and enrichment of novel symbionts in the deep terrestrial subsurface.</title>
        <authorList>
            <person name="Probst A.J."/>
            <person name="Ladd B."/>
            <person name="Jarett J.K."/>
            <person name="Geller-Mcgrath D.E."/>
            <person name="Sieber C.M.K."/>
            <person name="Emerson J.B."/>
            <person name="Anantharaman K."/>
            <person name="Thomas B.C."/>
            <person name="Malmstrom R."/>
            <person name="Stieglmeier M."/>
            <person name="Klingl A."/>
            <person name="Woyke T."/>
            <person name="Ryan C.M."/>
            <person name="Banfield J.F."/>
        </authorList>
    </citation>
    <scope>NUCLEOTIDE SEQUENCE</scope>
    <source>
        <strain evidence="4">CG_4_8_14_3_um_filter_34_18</strain>
    </source>
</reference>
<sequence length="131" mass="15643">MENRYLANNEMNLLVSEQGKWFVYAIECNNGSVYIGQTKKILDRWKLHQKGKAAQWTKKHEPIRLFYYEIVDSFKEALDREKKLKKTSGRKYLKDLLKIDSQAGESAETLLERIKQDKGKFESRNKKWKKR</sequence>
<accession>A0A1J5GUK3</accession>
<feature type="domain" description="GIY-YIG" evidence="2">
    <location>
        <begin position="19"/>
        <end position="94"/>
    </location>
</feature>
<dbReference type="RefSeq" id="WP_406607312.1">
    <property type="nucleotide sequence ID" value="NZ_PFKO01000148.1"/>
</dbReference>
<dbReference type="Pfam" id="PF01541">
    <property type="entry name" value="GIY-YIG"/>
    <property type="match status" value="1"/>
</dbReference>
<accession>A0A2M8CE37</accession>
<comment type="similarity">
    <text evidence="1">Belongs to the UPF0213 family.</text>
</comment>
<dbReference type="Gene3D" id="3.40.1440.10">
    <property type="entry name" value="GIY-YIG endonuclease"/>
    <property type="match status" value="1"/>
</dbReference>
<dbReference type="PROSITE" id="PS50164">
    <property type="entry name" value="GIY_YIG"/>
    <property type="match status" value="1"/>
</dbReference>
<evidence type="ECO:0000259" key="2">
    <source>
        <dbReference type="PROSITE" id="PS50164"/>
    </source>
</evidence>
<gene>
    <name evidence="3" type="ORF">AUK42_03445</name>
    <name evidence="6" type="ORF">CO097_02660</name>
    <name evidence="5" type="ORF">COZ07_04020</name>
    <name evidence="4" type="ORF">COZ58_06310</name>
</gene>
<dbReference type="AlphaFoldDB" id="A0A1J5GUK3"/>
<proteinExistence type="inferred from homology"/>
<dbReference type="Proteomes" id="UP000182763">
    <property type="component" value="Unassembled WGS sequence"/>
</dbReference>
<dbReference type="EMBL" id="MNYY01000066">
    <property type="protein sequence ID" value="OIP71470.1"/>
    <property type="molecule type" value="Genomic_DNA"/>
</dbReference>
<dbReference type="STRING" id="1805029.AUK42_03445"/>
<dbReference type="InterPro" id="IPR035901">
    <property type="entry name" value="GIY-YIG_endonuc_sf"/>
</dbReference>
<dbReference type="EMBL" id="PFKO01000148">
    <property type="protein sequence ID" value="PIY32925.1"/>
    <property type="molecule type" value="Genomic_DNA"/>
</dbReference>
<dbReference type="EMBL" id="PFIP01000128">
    <property type="protein sequence ID" value="PIX33777.1"/>
    <property type="molecule type" value="Genomic_DNA"/>
</dbReference>
<dbReference type="SMART" id="SM00465">
    <property type="entry name" value="GIYc"/>
    <property type="match status" value="1"/>
</dbReference>
<dbReference type="InterPro" id="IPR050190">
    <property type="entry name" value="UPF0213_domain"/>
</dbReference>
<evidence type="ECO:0000313" key="4">
    <source>
        <dbReference type="EMBL" id="PIX33777.1"/>
    </source>
</evidence>
<evidence type="ECO:0000313" key="9">
    <source>
        <dbReference type="Proteomes" id="UP000230646"/>
    </source>
</evidence>
<dbReference type="InterPro" id="IPR000305">
    <property type="entry name" value="GIY-YIG_endonuc"/>
</dbReference>
<dbReference type="EMBL" id="PFTV01000065">
    <property type="protein sequence ID" value="PJB57341.1"/>
    <property type="molecule type" value="Genomic_DNA"/>
</dbReference>
<reference evidence="8 9" key="2">
    <citation type="submission" date="2017-09" db="EMBL/GenBank/DDBJ databases">
        <title>Depth-based differentiation of microbial function through sediment-hosted aquifers and enrichment of novel symbionts in the deep terrestrial subsurface.</title>
        <authorList>
            <person name="Probst A.J."/>
            <person name="Ladd B."/>
            <person name="Jarett J.K."/>
            <person name="Geller-Mcgrath D.E."/>
            <person name="Sieber C.M."/>
            <person name="Emerson J.B."/>
            <person name="Anantharaman K."/>
            <person name="Thomas B.C."/>
            <person name="Malmstrom R."/>
            <person name="Stieglmeier M."/>
            <person name="Klingl A."/>
            <person name="Woyke T."/>
            <person name="Ryan C.M."/>
            <person name="Banfield J.F."/>
        </authorList>
    </citation>
    <scope>NUCLEOTIDE SEQUENCE [LARGE SCALE GENOMIC DNA]</scope>
    <source>
        <strain evidence="5">CG_4_10_14_3_um_filter_34_13</strain>
        <strain evidence="6">CG_4_9_14_3_um_filter_33_16</strain>
    </source>
</reference>
<reference evidence="3 7" key="1">
    <citation type="journal article" date="2016" name="Environ. Microbiol.">
        <title>Genomic resolution of a cold subsurface aquifer community provides metabolic insights for novel microbes adapted to high CO concentrations.</title>
        <authorList>
            <person name="Probst A.J."/>
            <person name="Castelle C.J."/>
            <person name="Singh A."/>
            <person name="Brown C.T."/>
            <person name="Anantharaman K."/>
            <person name="Sharon I."/>
            <person name="Hug L.A."/>
            <person name="Burstein D."/>
            <person name="Emerson J.B."/>
            <person name="Thomas B.C."/>
            <person name="Banfield J.F."/>
        </authorList>
    </citation>
    <scope>NUCLEOTIDE SEQUENCE [LARGE SCALE GENOMIC DNA]</scope>
    <source>
        <strain evidence="3">CG2_30_33_13</strain>
    </source>
</reference>
<comment type="caution">
    <text evidence="3">The sequence shown here is derived from an EMBL/GenBank/DDBJ whole genome shotgun (WGS) entry which is preliminary data.</text>
</comment>
<dbReference type="PANTHER" id="PTHR34477:SF1">
    <property type="entry name" value="UPF0213 PROTEIN YHBQ"/>
    <property type="match status" value="1"/>
</dbReference>
<protein>
    <recommendedName>
        <fullName evidence="2">GIY-YIG domain-containing protein</fullName>
    </recommendedName>
</protein>
<accession>A0A2M7PQW5</accession>
<dbReference type="Proteomes" id="UP000230646">
    <property type="component" value="Unassembled WGS sequence"/>
</dbReference>
<dbReference type="Proteomes" id="UP000231493">
    <property type="component" value="Unassembled WGS sequence"/>
</dbReference>